<evidence type="ECO:0000313" key="2">
    <source>
        <dbReference type="EMBL" id="URE44982.1"/>
    </source>
</evidence>
<keyword evidence="3" id="KW-1185">Reference proteome</keyword>
<evidence type="ECO:0000256" key="1">
    <source>
        <dbReference type="SAM" id="Phobius"/>
    </source>
</evidence>
<keyword evidence="1" id="KW-0812">Transmembrane</keyword>
<evidence type="ECO:0000313" key="3">
    <source>
        <dbReference type="Proteomes" id="UP001055439"/>
    </source>
</evidence>
<dbReference type="PANTHER" id="PTHR34967:SF1">
    <property type="entry name" value="OS02G0257200 PROTEIN"/>
    <property type="match status" value="1"/>
</dbReference>
<reference evidence="2" key="1">
    <citation type="submission" date="2022-05" db="EMBL/GenBank/DDBJ databases">
        <title>The Musa troglodytarum L. genome provides insights into the mechanism of non-climacteric behaviour and enrichment of carotenoids.</title>
        <authorList>
            <person name="Wang J."/>
        </authorList>
    </citation>
    <scope>NUCLEOTIDE SEQUENCE</scope>
    <source>
        <tissue evidence="2">Leaf</tissue>
    </source>
</reference>
<gene>
    <name evidence="2" type="ORF">MUK42_06346</name>
</gene>
<feature type="transmembrane region" description="Helical" evidence="1">
    <location>
        <begin position="213"/>
        <end position="233"/>
    </location>
</feature>
<feature type="transmembrane region" description="Helical" evidence="1">
    <location>
        <begin position="55"/>
        <end position="76"/>
    </location>
</feature>
<proteinExistence type="predicted"/>
<sequence>MVKLASARESRAYDHLVARNRLEYFNAGLYLLAPVLLVGGFAAQLSVAPAFAKSGLALALALALIGLVVVLVVNAHDLVAHLVNVDYYLSLVEFDVQLVLVEFSIPLAHIVCTILNFISILFFLIRMEKRYIPRLENHSVNTLIAGPIFWVIGSIHNICQVYETANGHVQILQKCVQVPLLMGSLLFFVAGILNNHDTFGSIHTTSKIMGKSWVWLCLSGSCLFFVGGLLNIVKVSKMQRRDGVRLEKL</sequence>
<dbReference type="OrthoDB" id="1689175at2759"/>
<dbReference type="Proteomes" id="UP001055439">
    <property type="component" value="Chromosome 9"/>
</dbReference>
<feature type="transmembrane region" description="Helical" evidence="1">
    <location>
        <begin position="96"/>
        <end position="125"/>
    </location>
</feature>
<feature type="transmembrane region" description="Helical" evidence="1">
    <location>
        <begin position="24"/>
        <end position="43"/>
    </location>
</feature>
<keyword evidence="1" id="KW-0472">Membrane</keyword>
<feature type="transmembrane region" description="Helical" evidence="1">
    <location>
        <begin position="175"/>
        <end position="193"/>
    </location>
</feature>
<dbReference type="EMBL" id="CP097511">
    <property type="protein sequence ID" value="URE44982.1"/>
    <property type="molecule type" value="Genomic_DNA"/>
</dbReference>
<dbReference type="PANTHER" id="PTHR34967">
    <property type="entry name" value="OS02G0257200 PROTEIN"/>
    <property type="match status" value="1"/>
</dbReference>
<keyword evidence="1" id="KW-1133">Transmembrane helix</keyword>
<protein>
    <submittedName>
        <fullName evidence="2">Uncharacterized protein</fullName>
    </submittedName>
</protein>
<name>A0A9E7IBR4_9LILI</name>
<dbReference type="AlphaFoldDB" id="A0A9E7IBR4"/>
<accession>A0A9E7IBR4</accession>
<organism evidence="2 3">
    <name type="scientific">Musa troglodytarum</name>
    <name type="common">fe'i banana</name>
    <dbReference type="NCBI Taxonomy" id="320322"/>
    <lineage>
        <taxon>Eukaryota</taxon>
        <taxon>Viridiplantae</taxon>
        <taxon>Streptophyta</taxon>
        <taxon>Embryophyta</taxon>
        <taxon>Tracheophyta</taxon>
        <taxon>Spermatophyta</taxon>
        <taxon>Magnoliopsida</taxon>
        <taxon>Liliopsida</taxon>
        <taxon>Zingiberales</taxon>
        <taxon>Musaceae</taxon>
        <taxon>Musa</taxon>
    </lineage>
</organism>